<evidence type="ECO:0000256" key="3">
    <source>
        <dbReference type="SAM" id="SignalP"/>
    </source>
</evidence>
<name>U2M0G3_9FIRM</name>
<evidence type="ECO:0000313" key="4">
    <source>
        <dbReference type="EMBL" id="ERJ95229.1"/>
    </source>
</evidence>
<dbReference type="PANTHER" id="PTHR45661:SF3">
    <property type="entry name" value="IG-LIKE DOMAIN-CONTAINING PROTEIN"/>
    <property type="match status" value="1"/>
</dbReference>
<feature type="transmembrane region" description="Helical" evidence="2">
    <location>
        <begin position="367"/>
        <end position="387"/>
    </location>
</feature>
<dbReference type="Proteomes" id="UP000016662">
    <property type="component" value="Unassembled WGS sequence"/>
</dbReference>
<dbReference type="OrthoDB" id="1814946at2"/>
<dbReference type="RefSeq" id="WP_021683116.1">
    <property type="nucleotide sequence ID" value="NZ_KI260465.1"/>
</dbReference>
<feature type="region of interest" description="Disordered" evidence="1">
    <location>
        <begin position="27"/>
        <end position="59"/>
    </location>
</feature>
<evidence type="ECO:0008006" key="6">
    <source>
        <dbReference type="Google" id="ProtNLM"/>
    </source>
</evidence>
<gene>
    <name evidence="4" type="ORF">RUMCAL_01645</name>
</gene>
<feature type="signal peptide" evidence="3">
    <location>
        <begin position="1"/>
        <end position="26"/>
    </location>
</feature>
<feature type="region of interest" description="Disordered" evidence="1">
    <location>
        <begin position="389"/>
        <end position="421"/>
    </location>
</feature>
<evidence type="ECO:0000313" key="5">
    <source>
        <dbReference type="Proteomes" id="UP000016662"/>
    </source>
</evidence>
<dbReference type="AlphaFoldDB" id="U2M0G3"/>
<dbReference type="InterPro" id="IPR032675">
    <property type="entry name" value="LRR_dom_sf"/>
</dbReference>
<dbReference type="PATRIC" id="fig|411473.3.peg.1343"/>
<keyword evidence="5" id="KW-1185">Reference proteome</keyword>
<dbReference type="STRING" id="411473.RUMCAL_01645"/>
<dbReference type="SUPFAM" id="SSF52058">
    <property type="entry name" value="L domain-like"/>
    <property type="match status" value="1"/>
</dbReference>
<reference evidence="4 5" key="1">
    <citation type="submission" date="2013-07" db="EMBL/GenBank/DDBJ databases">
        <authorList>
            <person name="Weinstock G."/>
            <person name="Sodergren E."/>
            <person name="Wylie T."/>
            <person name="Fulton L."/>
            <person name="Fulton R."/>
            <person name="Fronick C."/>
            <person name="O'Laughlin M."/>
            <person name="Godfrey J."/>
            <person name="Miner T."/>
            <person name="Herter B."/>
            <person name="Appelbaum E."/>
            <person name="Cordes M."/>
            <person name="Lek S."/>
            <person name="Wollam A."/>
            <person name="Pepin K.H."/>
            <person name="Palsikar V.B."/>
            <person name="Mitreva M."/>
            <person name="Wilson R.K."/>
        </authorList>
    </citation>
    <scope>NUCLEOTIDE SEQUENCE [LARGE SCALE GENOMIC DNA]</scope>
    <source>
        <strain evidence="4 5">ATCC 27760</strain>
    </source>
</reference>
<dbReference type="HOGENOM" id="CLU_651935_0_0_9"/>
<accession>U2M0G3</accession>
<keyword evidence="2" id="KW-1133">Transmembrane helix</keyword>
<evidence type="ECO:0000256" key="2">
    <source>
        <dbReference type="SAM" id="Phobius"/>
    </source>
</evidence>
<keyword evidence="2" id="KW-0812">Transmembrane</keyword>
<feature type="chain" id="PRO_5038979320" description="Leucine-rich repeat domain-containing protein" evidence="3">
    <location>
        <begin position="27"/>
        <end position="421"/>
    </location>
</feature>
<feature type="compositionally biased region" description="Polar residues" evidence="1">
    <location>
        <begin position="44"/>
        <end position="59"/>
    </location>
</feature>
<comment type="caution">
    <text evidence="4">The sequence shown here is derived from an EMBL/GenBank/DDBJ whole genome shotgun (WGS) entry which is preliminary data.</text>
</comment>
<dbReference type="Gene3D" id="3.80.10.10">
    <property type="entry name" value="Ribonuclease Inhibitor"/>
    <property type="match status" value="2"/>
</dbReference>
<dbReference type="InterPro" id="IPR026906">
    <property type="entry name" value="LRR_5"/>
</dbReference>
<dbReference type="Pfam" id="PF13306">
    <property type="entry name" value="LRR_5"/>
    <property type="match status" value="2"/>
</dbReference>
<feature type="compositionally biased region" description="Low complexity" evidence="1">
    <location>
        <begin position="27"/>
        <end position="37"/>
    </location>
</feature>
<dbReference type="eggNOG" id="COG5492">
    <property type="taxonomic scope" value="Bacteria"/>
</dbReference>
<sequence length="421" mass="44810">MKHTKIVLLTAAVVMMTQALGLSAAAEEETSAQSGEESVIDADSLSSDESSKETLTSGDYSYTLDGDNATITKYNGSETAVTIPDKLDGHTVTTLGSGTFATKDMITSITIPATVDTINSSCFYGCTVLEQVSLAEGNTAFTVTDGVLFSANGEDLIVYPQAMEGTSYTIPDTVREIWTSAFSNTKLTDVTFPDGLLYIDDWAFASSALTSLDLPDTVTEIGQYAFAYCTGISEIDMPKDLELIQAAAFAGETSLTKVTFYDSLTDIQMAAFAGTGLKEVTIPESVSTIGFCAFGYEADMVTKVQDFVIYGKVGSQAEAYCTAEDSENDYSNNFKFRSVMSEEVSDTENTAVAVEETESGWQKYGKWILLGAGALVLLIGGGVLIFAGGGKQKKSGKAAKKDTQSVESEEKPEAADHEDTK</sequence>
<keyword evidence="3" id="KW-0732">Signal</keyword>
<dbReference type="PANTHER" id="PTHR45661">
    <property type="entry name" value="SURFACE ANTIGEN"/>
    <property type="match status" value="1"/>
</dbReference>
<keyword evidence="2" id="KW-0472">Membrane</keyword>
<protein>
    <recommendedName>
        <fullName evidence="6">Leucine-rich repeat domain-containing protein</fullName>
    </recommendedName>
</protein>
<evidence type="ECO:0000256" key="1">
    <source>
        <dbReference type="SAM" id="MobiDB-lite"/>
    </source>
</evidence>
<feature type="compositionally biased region" description="Basic and acidic residues" evidence="1">
    <location>
        <begin position="399"/>
        <end position="421"/>
    </location>
</feature>
<proteinExistence type="predicted"/>
<dbReference type="EMBL" id="AWVF01000209">
    <property type="protein sequence ID" value="ERJ95229.1"/>
    <property type="molecule type" value="Genomic_DNA"/>
</dbReference>
<dbReference type="InterPro" id="IPR053139">
    <property type="entry name" value="Surface_bspA-like"/>
</dbReference>
<organism evidence="4 5">
    <name type="scientific">Ruminococcus callidus ATCC 27760</name>
    <dbReference type="NCBI Taxonomy" id="411473"/>
    <lineage>
        <taxon>Bacteria</taxon>
        <taxon>Bacillati</taxon>
        <taxon>Bacillota</taxon>
        <taxon>Clostridia</taxon>
        <taxon>Eubacteriales</taxon>
        <taxon>Oscillospiraceae</taxon>
        <taxon>Ruminococcus</taxon>
    </lineage>
</organism>